<dbReference type="Pfam" id="PF00903">
    <property type="entry name" value="Glyoxalase"/>
    <property type="match status" value="1"/>
</dbReference>
<dbReference type="Gene3D" id="3.10.180.10">
    <property type="entry name" value="2,3-Dihydroxybiphenyl 1,2-Dioxygenase, domain 1"/>
    <property type="match status" value="1"/>
</dbReference>
<protein>
    <submittedName>
        <fullName evidence="2">VOC family virulence protein</fullName>
    </submittedName>
</protein>
<dbReference type="RefSeq" id="WP_116468023.1">
    <property type="nucleotide sequence ID" value="NZ_QENQ01000001.1"/>
</dbReference>
<feature type="domain" description="VOC" evidence="1">
    <location>
        <begin position="13"/>
        <end position="131"/>
    </location>
</feature>
<organism evidence="2 3">
    <name type="scientific">Sphingomonas pokkalii</name>
    <dbReference type="NCBI Taxonomy" id="2175090"/>
    <lineage>
        <taxon>Bacteria</taxon>
        <taxon>Pseudomonadati</taxon>
        <taxon>Pseudomonadota</taxon>
        <taxon>Alphaproteobacteria</taxon>
        <taxon>Sphingomonadales</taxon>
        <taxon>Sphingomonadaceae</taxon>
        <taxon>Sphingomonas</taxon>
    </lineage>
</organism>
<proteinExistence type="predicted"/>
<dbReference type="PANTHER" id="PTHR21366:SF14">
    <property type="entry name" value="GLYOXALASE DOMAIN-CONTAINING PROTEIN 5"/>
    <property type="match status" value="1"/>
</dbReference>
<dbReference type="PANTHER" id="PTHR21366">
    <property type="entry name" value="GLYOXALASE FAMILY PROTEIN"/>
    <property type="match status" value="1"/>
</dbReference>
<dbReference type="InterPro" id="IPR004360">
    <property type="entry name" value="Glyas_Fos-R_dOase_dom"/>
</dbReference>
<dbReference type="OrthoDB" id="9812656at2"/>
<name>A0A2U0SBE0_9SPHN</name>
<accession>A0A2U0SBE0</accession>
<dbReference type="Proteomes" id="UP000245890">
    <property type="component" value="Unassembled WGS sequence"/>
</dbReference>
<comment type="caution">
    <text evidence="2">The sequence shown here is derived from an EMBL/GenBank/DDBJ whole genome shotgun (WGS) entry which is preliminary data.</text>
</comment>
<sequence length="135" mass="14515">MSAGNQTPFHLEALDHIVLRVADVERSIGFYCDVIGCTVDRRRPEYNLVHLRAGASMIDLVGNAGRAGVGDNVDHFCLQISPFDEAALLAHLAGQGVATEPPIASRYGAQGTGRSLYLRDPDGNRVELKEALQSA</sequence>
<dbReference type="PROSITE" id="PS51819">
    <property type="entry name" value="VOC"/>
    <property type="match status" value="1"/>
</dbReference>
<keyword evidence="3" id="KW-1185">Reference proteome</keyword>
<dbReference type="InterPro" id="IPR037523">
    <property type="entry name" value="VOC_core"/>
</dbReference>
<dbReference type="InterPro" id="IPR029068">
    <property type="entry name" value="Glyas_Bleomycin-R_OHBP_Dase"/>
</dbReference>
<evidence type="ECO:0000259" key="1">
    <source>
        <dbReference type="PROSITE" id="PS51819"/>
    </source>
</evidence>
<evidence type="ECO:0000313" key="3">
    <source>
        <dbReference type="Proteomes" id="UP000245890"/>
    </source>
</evidence>
<dbReference type="EMBL" id="QENQ01000001">
    <property type="protein sequence ID" value="PVX28575.1"/>
    <property type="molecule type" value="Genomic_DNA"/>
</dbReference>
<evidence type="ECO:0000313" key="2">
    <source>
        <dbReference type="EMBL" id="PVX28575.1"/>
    </source>
</evidence>
<gene>
    <name evidence="2" type="ORF">DD559_03860</name>
</gene>
<dbReference type="AlphaFoldDB" id="A0A2U0SBE0"/>
<dbReference type="InterPro" id="IPR050383">
    <property type="entry name" value="GlyoxalaseI/FosfomycinResist"/>
</dbReference>
<dbReference type="SUPFAM" id="SSF54593">
    <property type="entry name" value="Glyoxalase/Bleomycin resistance protein/Dihydroxybiphenyl dioxygenase"/>
    <property type="match status" value="1"/>
</dbReference>
<reference evidence="2 3" key="1">
    <citation type="submission" date="2018-05" db="EMBL/GenBank/DDBJ databases">
        <title>Description of Sphingomonas pokkalii sp nov, isolated from the rhizosphere of saline tolerant pokkali rice and its draft genome analysis.</title>
        <authorList>
            <person name="Menon R."/>
            <person name="Kumari S."/>
            <person name="Rameshkumar N."/>
        </authorList>
    </citation>
    <scope>NUCLEOTIDE SEQUENCE [LARGE SCALE GENOMIC DNA]</scope>
    <source>
        <strain evidence="2 3">L3B27</strain>
    </source>
</reference>